<comment type="caution">
    <text evidence="9">The sequence shown here is derived from an EMBL/GenBank/DDBJ whole genome shotgun (WGS) entry which is preliminary data.</text>
</comment>
<dbReference type="FunFam" id="4.10.280.10:FF:000052">
    <property type="entry name" value="Protein atonal homolog 8"/>
    <property type="match status" value="1"/>
</dbReference>
<keyword evidence="10" id="KW-1185">Reference proteome</keyword>
<evidence type="ECO:0000256" key="2">
    <source>
        <dbReference type="ARBA" id="ARBA00004496"/>
    </source>
</evidence>
<feature type="compositionally biased region" description="Low complexity" evidence="7">
    <location>
        <begin position="365"/>
        <end position="390"/>
    </location>
</feature>
<feature type="region of interest" description="Disordered" evidence="7">
    <location>
        <begin position="1"/>
        <end position="162"/>
    </location>
</feature>
<comment type="subcellular location">
    <subcellularLocation>
        <location evidence="2">Cytoplasm</location>
    </subcellularLocation>
    <subcellularLocation>
        <location evidence="1">Nucleus speckle</location>
    </subcellularLocation>
</comment>
<evidence type="ECO:0000256" key="6">
    <source>
        <dbReference type="ARBA" id="ARBA00023242"/>
    </source>
</evidence>
<evidence type="ECO:0000256" key="1">
    <source>
        <dbReference type="ARBA" id="ARBA00004324"/>
    </source>
</evidence>
<keyword evidence="3" id="KW-0805">Transcription regulation</keyword>
<keyword evidence="4" id="KW-0238">DNA-binding</keyword>
<dbReference type="GO" id="GO:0003700">
    <property type="term" value="F:DNA-binding transcription factor activity"/>
    <property type="evidence" value="ECO:0007669"/>
    <property type="project" value="InterPro"/>
</dbReference>
<sequence>MWPVVTEDTVEDRGSITGKGLAMSERDAGFCSGGEELECEGAASAASAGGGGGGGVASSDADEALSPTDASEDSVEVRVRPVAPPPQPLLPPPPSALAPPPPPLHAPAPAPGAPAQGPKRKASAHAAPPPPKKRRRATLEVEDPLPLVPAAPAAASPPVSAPVGGPFRPWSIDPSEAYAERLRLPEALRLPLHHPRPAHDRPALRPAPERRFCGEDAPEDRLRPAGEPLDRLRASPDAARARLTPRAPPAVKAEPATPGADDRDPRFSFAAALPPGRAAPATPERARVKTEAPATTRLRPDSADGRYAAFRPGPARSETCTSSDSAPRIKTEPAGSSASSSASSHRGETSGGFSVAALLGGGTGAATPGPSSSSHAHPGGSASGSGSQQQSPPPQQRNYKNMTRERRIEANARERTRVHTISAAFDTLRRAVPAYSHAQKLSKLSVLRVACAYILTLSRAAGKDYSADASAPSLESCVDLVTRTIHTEGKLRRKRDE</sequence>
<feature type="region of interest" description="Disordered" evidence="7">
    <location>
        <begin position="192"/>
        <end position="402"/>
    </location>
</feature>
<evidence type="ECO:0000256" key="5">
    <source>
        <dbReference type="ARBA" id="ARBA00023163"/>
    </source>
</evidence>
<keyword evidence="5" id="KW-0804">Transcription</keyword>
<dbReference type="SMART" id="SM00353">
    <property type="entry name" value="HLH"/>
    <property type="match status" value="1"/>
</dbReference>
<dbReference type="GO" id="GO:0045944">
    <property type="term" value="P:positive regulation of transcription by RNA polymerase II"/>
    <property type="evidence" value="ECO:0007669"/>
    <property type="project" value="TreeGrafter"/>
</dbReference>
<feature type="compositionally biased region" description="Low complexity" evidence="7">
    <location>
        <begin position="144"/>
        <end position="162"/>
    </location>
</feature>
<dbReference type="GO" id="GO:0070888">
    <property type="term" value="F:E-box binding"/>
    <property type="evidence" value="ECO:0007669"/>
    <property type="project" value="TreeGrafter"/>
</dbReference>
<dbReference type="AlphaFoldDB" id="A0AAN9VW80"/>
<dbReference type="CDD" id="cd11421">
    <property type="entry name" value="bHLH_TS_ATOH8"/>
    <property type="match status" value="1"/>
</dbReference>
<proteinExistence type="predicted"/>
<dbReference type="GO" id="GO:0009653">
    <property type="term" value="P:anatomical structure morphogenesis"/>
    <property type="evidence" value="ECO:0007669"/>
    <property type="project" value="TreeGrafter"/>
</dbReference>
<evidence type="ECO:0000313" key="10">
    <source>
        <dbReference type="Proteomes" id="UP001378592"/>
    </source>
</evidence>
<evidence type="ECO:0000256" key="4">
    <source>
        <dbReference type="ARBA" id="ARBA00023125"/>
    </source>
</evidence>
<dbReference type="Pfam" id="PF00010">
    <property type="entry name" value="HLH"/>
    <property type="match status" value="1"/>
</dbReference>
<feature type="compositionally biased region" description="Low complexity" evidence="7">
    <location>
        <begin position="270"/>
        <end position="283"/>
    </location>
</feature>
<evidence type="ECO:0000256" key="7">
    <source>
        <dbReference type="SAM" id="MobiDB-lite"/>
    </source>
</evidence>
<evidence type="ECO:0000256" key="3">
    <source>
        <dbReference type="ARBA" id="ARBA00023015"/>
    </source>
</evidence>
<reference evidence="9 10" key="1">
    <citation type="submission" date="2024-03" db="EMBL/GenBank/DDBJ databases">
        <title>The genome assembly and annotation of the cricket Gryllus longicercus Weissman &amp; Gray.</title>
        <authorList>
            <person name="Szrajer S."/>
            <person name="Gray D."/>
            <person name="Ylla G."/>
        </authorList>
    </citation>
    <scope>NUCLEOTIDE SEQUENCE [LARGE SCALE GENOMIC DNA]</scope>
    <source>
        <strain evidence="9">DAG 2021-001</strain>
        <tissue evidence="9">Whole body minus gut</tissue>
    </source>
</reference>
<dbReference type="InterPro" id="IPR032660">
    <property type="entry name" value="ATOH8_bHLH"/>
</dbReference>
<dbReference type="EMBL" id="JAZDUA010000084">
    <property type="protein sequence ID" value="KAK7868957.1"/>
    <property type="molecule type" value="Genomic_DNA"/>
</dbReference>
<organism evidence="9 10">
    <name type="scientific">Gryllus longicercus</name>
    <dbReference type="NCBI Taxonomy" id="2509291"/>
    <lineage>
        <taxon>Eukaryota</taxon>
        <taxon>Metazoa</taxon>
        <taxon>Ecdysozoa</taxon>
        <taxon>Arthropoda</taxon>
        <taxon>Hexapoda</taxon>
        <taxon>Insecta</taxon>
        <taxon>Pterygota</taxon>
        <taxon>Neoptera</taxon>
        <taxon>Polyneoptera</taxon>
        <taxon>Orthoptera</taxon>
        <taxon>Ensifera</taxon>
        <taxon>Gryllidea</taxon>
        <taxon>Grylloidea</taxon>
        <taxon>Gryllidae</taxon>
        <taxon>Gryllinae</taxon>
        <taxon>Gryllus</taxon>
    </lineage>
</organism>
<dbReference type="GO" id="GO:0005737">
    <property type="term" value="C:cytoplasm"/>
    <property type="evidence" value="ECO:0007669"/>
    <property type="project" value="UniProtKB-SubCell"/>
</dbReference>
<dbReference type="GO" id="GO:0016607">
    <property type="term" value="C:nuclear speck"/>
    <property type="evidence" value="ECO:0007669"/>
    <property type="project" value="UniProtKB-SubCell"/>
</dbReference>
<dbReference type="PANTHER" id="PTHR19290:SF102">
    <property type="entry name" value="TRANSCRIPTION FACTOR ATOH8"/>
    <property type="match status" value="1"/>
</dbReference>
<dbReference type="SUPFAM" id="SSF47459">
    <property type="entry name" value="HLH, helix-loop-helix DNA-binding domain"/>
    <property type="match status" value="1"/>
</dbReference>
<protein>
    <recommendedName>
        <fullName evidence="8">BHLH domain-containing protein</fullName>
    </recommendedName>
</protein>
<accession>A0AAN9VW80</accession>
<evidence type="ECO:0000313" key="9">
    <source>
        <dbReference type="EMBL" id="KAK7868957.1"/>
    </source>
</evidence>
<dbReference type="InterPro" id="IPR011598">
    <property type="entry name" value="bHLH_dom"/>
</dbReference>
<dbReference type="Gene3D" id="4.10.280.10">
    <property type="entry name" value="Helix-loop-helix DNA-binding domain"/>
    <property type="match status" value="1"/>
</dbReference>
<feature type="compositionally biased region" description="Basic and acidic residues" evidence="7">
    <location>
        <begin position="197"/>
        <end position="234"/>
    </location>
</feature>
<dbReference type="PANTHER" id="PTHR19290">
    <property type="entry name" value="BASIC HELIX-LOOP-HELIX PROTEIN NEUROGENIN-RELATED"/>
    <property type="match status" value="1"/>
</dbReference>
<dbReference type="InterPro" id="IPR036638">
    <property type="entry name" value="HLH_DNA-bd_sf"/>
</dbReference>
<feature type="compositionally biased region" description="Pro residues" evidence="7">
    <location>
        <begin position="82"/>
        <end position="112"/>
    </location>
</feature>
<feature type="domain" description="BHLH" evidence="8">
    <location>
        <begin position="405"/>
        <end position="457"/>
    </location>
</feature>
<dbReference type="Proteomes" id="UP001378592">
    <property type="component" value="Unassembled WGS sequence"/>
</dbReference>
<gene>
    <name evidence="9" type="ORF">R5R35_002590</name>
</gene>
<evidence type="ECO:0000259" key="8">
    <source>
        <dbReference type="PROSITE" id="PS50888"/>
    </source>
</evidence>
<dbReference type="GO" id="GO:0046983">
    <property type="term" value="F:protein dimerization activity"/>
    <property type="evidence" value="ECO:0007669"/>
    <property type="project" value="InterPro"/>
</dbReference>
<dbReference type="InterPro" id="IPR050359">
    <property type="entry name" value="bHLH_transcription_factors"/>
</dbReference>
<keyword evidence="6" id="KW-0539">Nucleus</keyword>
<name>A0AAN9VW80_9ORTH</name>
<dbReference type="PROSITE" id="PS50888">
    <property type="entry name" value="BHLH"/>
    <property type="match status" value="1"/>
</dbReference>